<evidence type="ECO:0000313" key="3">
    <source>
        <dbReference type="EMBL" id="AJA10379.1"/>
    </source>
</evidence>
<organism evidence="3 4">
    <name type="scientific">Sphingopyxis fribergensis</name>
    <dbReference type="NCBI Taxonomy" id="1515612"/>
    <lineage>
        <taxon>Bacteria</taxon>
        <taxon>Pseudomonadati</taxon>
        <taxon>Pseudomonadota</taxon>
        <taxon>Alphaproteobacteria</taxon>
        <taxon>Sphingomonadales</taxon>
        <taxon>Sphingomonadaceae</taxon>
        <taxon>Sphingopyxis</taxon>
    </lineage>
</organism>
<evidence type="ECO:0000256" key="1">
    <source>
        <dbReference type="SAM" id="MobiDB-lite"/>
    </source>
</evidence>
<dbReference type="KEGG" id="sphk:SKP52_17540"/>
<proteinExistence type="predicted"/>
<evidence type="ECO:0000259" key="2">
    <source>
        <dbReference type="Pfam" id="PF13453"/>
    </source>
</evidence>
<dbReference type="InterPro" id="IPR027392">
    <property type="entry name" value="TF_Znf"/>
</dbReference>
<feature type="region of interest" description="Disordered" evidence="1">
    <location>
        <begin position="48"/>
        <end position="89"/>
    </location>
</feature>
<feature type="domain" description="Transcription factor zinc-finger" evidence="2">
    <location>
        <begin position="10"/>
        <end position="49"/>
    </location>
</feature>
<keyword evidence="4" id="KW-1185">Reference proteome</keyword>
<dbReference type="HOGENOM" id="CLU_147819_0_1_5"/>
<protein>
    <recommendedName>
        <fullName evidence="2">Transcription factor zinc-finger domain-containing protein</fullName>
    </recommendedName>
</protein>
<evidence type="ECO:0000313" key="4">
    <source>
        <dbReference type="Proteomes" id="UP000030907"/>
    </source>
</evidence>
<feature type="compositionally biased region" description="Pro residues" evidence="1">
    <location>
        <begin position="56"/>
        <end position="73"/>
    </location>
</feature>
<dbReference type="Pfam" id="PF13453">
    <property type="entry name" value="Zn_ribbon_TFIIB"/>
    <property type="match status" value="1"/>
</dbReference>
<gene>
    <name evidence="3" type="ORF">SKP52_17540</name>
</gene>
<reference evidence="3 4" key="1">
    <citation type="journal article" date="2015" name="Int. J. Syst. Evol. Microbiol.">
        <title>Description of Sphingopyxis fribergensis sp. nov. - a soil bacterium with the ability to degrade styrene and phenylacetic acid.</title>
        <authorList>
            <person name="Oelschlagel M."/>
            <person name="Ruckert C."/>
            <person name="Kalinowski J."/>
            <person name="Schmidt G."/>
            <person name="Schlomann M."/>
            <person name="Tischler D."/>
        </authorList>
    </citation>
    <scope>NUCLEOTIDE SEQUENCE [LARGE SCALE GENOMIC DNA]</scope>
    <source>
        <strain evidence="3 4">Kp5.2</strain>
    </source>
</reference>
<sequence length="102" mass="11236">MTGPAVGMPCPVCKVPLSMSDRQGVEIDYCPQCRGVWLDRGELDKIIERSVAADTAPPPASAPPPQQPYPQSAPPAYRDQGYGGYHKGYPKRRKSFLEELFD</sequence>
<dbReference type="AlphaFoldDB" id="A0A0A7PK74"/>
<accession>A0A0A7PK74</accession>
<dbReference type="Proteomes" id="UP000030907">
    <property type="component" value="Chromosome"/>
</dbReference>
<name>A0A0A7PK74_9SPHN</name>
<dbReference type="OrthoDB" id="9814037at2"/>
<dbReference type="EMBL" id="CP009122">
    <property type="protein sequence ID" value="AJA10379.1"/>
    <property type="molecule type" value="Genomic_DNA"/>
</dbReference>
<dbReference type="RefSeq" id="WP_039576835.1">
    <property type="nucleotide sequence ID" value="NZ_CP009122.1"/>
</dbReference>
<dbReference type="STRING" id="1515612.SKP52_17540"/>